<comment type="caution">
    <text evidence="1">The sequence shown here is derived from an EMBL/GenBank/DDBJ whole genome shotgun (WGS) entry which is preliminary data.</text>
</comment>
<reference evidence="1 2" key="1">
    <citation type="submission" date="2018-05" db="EMBL/GenBank/DDBJ databases">
        <title>Genomic Encyclopedia of Type Strains, Phase IV (KMG-IV): sequencing the most valuable type-strain genomes for metagenomic binning, comparative biology and taxonomic classification.</title>
        <authorList>
            <person name="Goeker M."/>
        </authorList>
    </citation>
    <scope>NUCLEOTIDE SEQUENCE [LARGE SCALE GENOMIC DNA]</scope>
    <source>
        <strain evidence="1 2">DSM 2626</strain>
    </source>
</reference>
<name>A0A8E3B2H2_RHILI</name>
<accession>A0A8E3B2H2</accession>
<evidence type="ECO:0000313" key="2">
    <source>
        <dbReference type="Proteomes" id="UP000245631"/>
    </source>
</evidence>
<dbReference type="AlphaFoldDB" id="A0A8E3B2H2"/>
<proteinExistence type="predicted"/>
<organism evidence="1 2">
    <name type="scientific">Rhizobium loti</name>
    <name type="common">Mesorhizobium loti</name>
    <dbReference type="NCBI Taxonomy" id="381"/>
    <lineage>
        <taxon>Bacteria</taxon>
        <taxon>Pseudomonadati</taxon>
        <taxon>Pseudomonadota</taxon>
        <taxon>Alphaproteobacteria</taxon>
        <taxon>Hyphomicrobiales</taxon>
        <taxon>Phyllobacteriaceae</taxon>
        <taxon>Mesorhizobium</taxon>
    </lineage>
</organism>
<gene>
    <name evidence="1" type="ORF">C8D77_11392</name>
</gene>
<dbReference type="Proteomes" id="UP000245631">
    <property type="component" value="Unassembled WGS sequence"/>
</dbReference>
<dbReference type="EMBL" id="QGGH01000013">
    <property type="protein sequence ID" value="PWJ88003.1"/>
    <property type="molecule type" value="Genomic_DNA"/>
</dbReference>
<protein>
    <submittedName>
        <fullName evidence="1">Uncharacterized protein</fullName>
    </submittedName>
</protein>
<evidence type="ECO:0000313" key="1">
    <source>
        <dbReference type="EMBL" id="PWJ88003.1"/>
    </source>
</evidence>
<sequence length="265" mass="29628">MSSTSGATRRCREWGGGIPLNLGSVNTMRDGVPVRTCTLEAAVPDQPGRCHHALRLGDFHRHRFGHRGRRRGRQAFQQWFRLRHRQLLHVLLPRPCAAHPGLPDLSRPAATRLRHQRGACRHPGAFALLRRVHDRDLSLRHTKHRSRPVGGVALHGLRLRLDYAPHHPAAGSAGHHSATGNQFISMLRDSSLGSVIGVWELMFLARTLGQKTASRRLKQRISVDLPEPDGPQMDDAFALVDRQIDVLQRVELSIPFDMALASIMA</sequence>